<dbReference type="InterPro" id="IPR007497">
    <property type="entry name" value="SIMPL/DUF541"/>
</dbReference>
<dbReference type="InterPro" id="IPR016907">
    <property type="entry name" value="UCP029033"/>
</dbReference>
<dbReference type="EMBL" id="AP014597">
    <property type="protein sequence ID" value="BAU17691.1"/>
    <property type="molecule type" value="Genomic_DNA"/>
</dbReference>
<dbReference type="PROSITE" id="PS51257">
    <property type="entry name" value="PROKAR_LIPOPROTEIN"/>
    <property type="match status" value="1"/>
</dbReference>
<dbReference type="PANTHER" id="PTHR34387:SF2">
    <property type="entry name" value="SLR1258 PROTEIN"/>
    <property type="match status" value="1"/>
</dbReference>
<evidence type="ECO:0000256" key="1">
    <source>
        <dbReference type="SAM" id="Phobius"/>
    </source>
</evidence>
<feature type="transmembrane region" description="Helical" evidence="1">
    <location>
        <begin position="12"/>
        <end position="29"/>
    </location>
</feature>
<dbReference type="PIRSF" id="PIRSF029033">
    <property type="entry name" value="UCP029033"/>
    <property type="match status" value="1"/>
</dbReference>
<keyword evidence="1" id="KW-1133">Transmembrane helix</keyword>
<keyword evidence="1" id="KW-0812">Transmembrane</keyword>
<dbReference type="Pfam" id="PF04402">
    <property type="entry name" value="SIMPL"/>
    <property type="match status" value="1"/>
</dbReference>
<gene>
    <name evidence="2" type="ORF">PIOMA14_I_1183</name>
</gene>
<dbReference type="InterPro" id="IPR052022">
    <property type="entry name" value="26kDa_periplasmic_antigen"/>
</dbReference>
<accession>A0A0S3UJS3</accession>
<dbReference type="AlphaFoldDB" id="A0A0S3UJS3"/>
<dbReference type="GO" id="GO:0006974">
    <property type="term" value="P:DNA damage response"/>
    <property type="evidence" value="ECO:0007669"/>
    <property type="project" value="TreeGrafter"/>
</dbReference>
<proteinExistence type="predicted"/>
<dbReference type="PANTHER" id="PTHR34387">
    <property type="entry name" value="SLR1258 PROTEIN"/>
    <property type="match status" value="1"/>
</dbReference>
<evidence type="ECO:0000313" key="2">
    <source>
        <dbReference type="EMBL" id="BAU17691.1"/>
    </source>
</evidence>
<organism evidence="2 3">
    <name type="scientific">Prevotella intermedia</name>
    <dbReference type="NCBI Taxonomy" id="28131"/>
    <lineage>
        <taxon>Bacteria</taxon>
        <taxon>Pseudomonadati</taxon>
        <taxon>Bacteroidota</taxon>
        <taxon>Bacteroidia</taxon>
        <taxon>Bacteroidales</taxon>
        <taxon>Prevotellaceae</taxon>
        <taxon>Prevotella</taxon>
    </lineage>
</organism>
<dbReference type="STRING" id="28131.BWX40_02165"/>
<protein>
    <recommendedName>
        <fullName evidence="4">SIMPL domain-containing protein</fullName>
    </recommendedName>
</protein>
<keyword evidence="1" id="KW-0472">Membrane</keyword>
<dbReference type="Gene3D" id="3.30.70.2970">
    <property type="entry name" value="Protein of unknown function (DUF541), domain 2"/>
    <property type="match status" value="1"/>
</dbReference>
<reference evidence="2 3" key="1">
    <citation type="journal article" date="2016" name="DNA Res.">
        <title>The complete genome sequencing of Prevotella intermedia strain OMA14 and a subsequent fine-scale, intra-species genomic comparison reveal an unusual amplification of conjugative and mobile transposons and identify a novel Prevotella-lineage-specific repeat.</title>
        <authorList>
            <person name="Naito M."/>
            <person name="Ogura Y."/>
            <person name="Itoh T."/>
            <person name="Shoji M."/>
            <person name="Okamoto M."/>
            <person name="Hayashi T."/>
            <person name="Nakayama K."/>
        </authorList>
    </citation>
    <scope>NUCLEOTIDE SEQUENCE [LARGE SCALE GENOMIC DNA]</scope>
    <source>
        <strain evidence="2 3">OMA14</strain>
    </source>
</reference>
<name>A0A0S3UJS3_PREIN</name>
<evidence type="ECO:0000313" key="3">
    <source>
        <dbReference type="Proteomes" id="UP000217431"/>
    </source>
</evidence>
<evidence type="ECO:0008006" key="4">
    <source>
        <dbReference type="Google" id="ProtNLM"/>
    </source>
</evidence>
<dbReference type="Proteomes" id="UP000217431">
    <property type="component" value="Chromosome I"/>
</dbReference>
<sequence length="250" mass="27946">MKIEQKEIVKVVLAIIVGVAAVAACWQIARGLQNFRRGENKIQVTGMAEKQITSDLIVWNITVSGKAFKKSEAYAEFDRSNRQVRKYLRDCQIPDSCIEANSVSIDKQTRSEYDSSSARYIEIDDGYAVTQNIAVSSRNLPVIEKAYQKISALYEHNVNFSSNDLLYYYTKLNDLKMELLHNASIDAYKRAETIAEGCNASVGSLLSSSMGVFQIVGLNSSEDYSWGGTFNTSDKEKKASITIRATYSPR</sequence>
<dbReference type="RefSeq" id="WP_096405509.1">
    <property type="nucleotide sequence ID" value="NZ_AP014597.1"/>
</dbReference>